<comment type="caution">
    <text evidence="1">The sequence shown here is derived from an EMBL/GenBank/DDBJ whole genome shotgun (WGS) entry which is preliminary data.</text>
</comment>
<organism evidence="1 2">
    <name type="scientific">Cuscuta epithymum</name>
    <dbReference type="NCBI Taxonomy" id="186058"/>
    <lineage>
        <taxon>Eukaryota</taxon>
        <taxon>Viridiplantae</taxon>
        <taxon>Streptophyta</taxon>
        <taxon>Embryophyta</taxon>
        <taxon>Tracheophyta</taxon>
        <taxon>Spermatophyta</taxon>
        <taxon>Magnoliopsida</taxon>
        <taxon>eudicotyledons</taxon>
        <taxon>Gunneridae</taxon>
        <taxon>Pentapetalae</taxon>
        <taxon>asterids</taxon>
        <taxon>lamiids</taxon>
        <taxon>Solanales</taxon>
        <taxon>Convolvulaceae</taxon>
        <taxon>Cuscuteae</taxon>
        <taxon>Cuscuta</taxon>
        <taxon>Cuscuta subgen. Cuscuta</taxon>
    </lineage>
</organism>
<sequence length="109" mass="11655">MNTQFLRGNPKGRKPRDFLGQCPSPLILISLSSPLHSTSIEAPINGVLSYSSEKEEEEKIHNLEAKLPIYRQRGKGALHPNGPNGPILGLMGRNGPICSGSVLGNVLGS</sequence>
<accession>A0AAV0GIP7</accession>
<gene>
    <name evidence="1" type="ORF">CEPIT_LOCUS44012</name>
</gene>
<evidence type="ECO:0000313" key="2">
    <source>
        <dbReference type="Proteomes" id="UP001152523"/>
    </source>
</evidence>
<keyword evidence="2" id="KW-1185">Reference proteome</keyword>
<proteinExistence type="predicted"/>
<reference evidence="1" key="1">
    <citation type="submission" date="2022-07" db="EMBL/GenBank/DDBJ databases">
        <authorList>
            <person name="Macas J."/>
            <person name="Novak P."/>
            <person name="Neumann P."/>
        </authorList>
    </citation>
    <scope>NUCLEOTIDE SEQUENCE</scope>
</reference>
<dbReference type="EMBL" id="CAMAPF010001139">
    <property type="protein sequence ID" value="CAH9147806.1"/>
    <property type="molecule type" value="Genomic_DNA"/>
</dbReference>
<protein>
    <submittedName>
        <fullName evidence="1">Uncharacterized protein</fullName>
    </submittedName>
</protein>
<evidence type="ECO:0000313" key="1">
    <source>
        <dbReference type="EMBL" id="CAH9147806.1"/>
    </source>
</evidence>
<name>A0AAV0GIP7_9ASTE</name>
<dbReference type="Proteomes" id="UP001152523">
    <property type="component" value="Unassembled WGS sequence"/>
</dbReference>
<dbReference type="AlphaFoldDB" id="A0AAV0GIP7"/>